<dbReference type="SUPFAM" id="SSF110738">
    <property type="entry name" value="Glycerate kinase I"/>
    <property type="match status" value="1"/>
</dbReference>
<keyword evidence="2 4" id="KW-0808">Transferase</keyword>
<accession>A0A098RZW8</accession>
<keyword evidence="3 4" id="KW-0418">Kinase</keyword>
<dbReference type="PANTHER" id="PTHR21599:SF0">
    <property type="entry name" value="GLYCERATE KINASE"/>
    <property type="match status" value="1"/>
</dbReference>
<organism evidence="5 6">
    <name type="scientific">Phaeodactylibacter xiamenensis</name>
    <dbReference type="NCBI Taxonomy" id="1524460"/>
    <lineage>
        <taxon>Bacteria</taxon>
        <taxon>Pseudomonadati</taxon>
        <taxon>Bacteroidota</taxon>
        <taxon>Saprospiria</taxon>
        <taxon>Saprospirales</taxon>
        <taxon>Haliscomenobacteraceae</taxon>
        <taxon>Phaeodactylibacter</taxon>
    </lineage>
</organism>
<dbReference type="Gene3D" id="3.90.1510.10">
    <property type="entry name" value="Glycerate kinase, domain 2"/>
    <property type="match status" value="1"/>
</dbReference>
<comment type="similarity">
    <text evidence="1 4">Belongs to the glycerate kinase type-1 family.</text>
</comment>
<dbReference type="Proteomes" id="UP000029736">
    <property type="component" value="Unassembled WGS sequence"/>
</dbReference>
<proteinExistence type="inferred from homology"/>
<dbReference type="PIRSF" id="PIRSF006078">
    <property type="entry name" value="GlxK"/>
    <property type="match status" value="1"/>
</dbReference>
<dbReference type="GO" id="GO:0031388">
    <property type="term" value="P:organic acid phosphorylation"/>
    <property type="evidence" value="ECO:0007669"/>
    <property type="project" value="UniProtKB-UniRule"/>
</dbReference>
<evidence type="ECO:0000256" key="3">
    <source>
        <dbReference type="ARBA" id="ARBA00022777"/>
    </source>
</evidence>
<gene>
    <name evidence="5" type="ORF">IX84_28510</name>
</gene>
<evidence type="ECO:0000256" key="1">
    <source>
        <dbReference type="ARBA" id="ARBA00006284"/>
    </source>
</evidence>
<dbReference type="Pfam" id="PF02595">
    <property type="entry name" value="Gly_kinase"/>
    <property type="match status" value="1"/>
</dbReference>
<name>A0A098RZW8_9BACT</name>
<comment type="caution">
    <text evidence="5">The sequence shown here is derived from an EMBL/GenBank/DDBJ whole genome shotgun (WGS) entry which is preliminary data.</text>
</comment>
<dbReference type="GO" id="GO:0008887">
    <property type="term" value="F:glycerate kinase activity"/>
    <property type="evidence" value="ECO:0007669"/>
    <property type="project" value="UniProtKB-UniRule"/>
</dbReference>
<evidence type="ECO:0000313" key="5">
    <source>
        <dbReference type="EMBL" id="KGE85430.1"/>
    </source>
</evidence>
<sequence>MRILIASDTFKDALPAEAVCQAVEKGLKTANDKFRVTLMPLADGGEGTAAILAHHTGGQMVEDRASNPRFEPIMAQYGMSGDGKTAFIEMASASGLQLLKPEERNPLRTSTMGTGALIIAAMGRGAEKIILGLGGSATNDAGMGMAAALGYRFLDRQGHELEPVGENLVKVHRIDDRMLFLDPRQIEIITLCDVDNPLFGEHGAARVFAPQKGADQAAVELLDAGLRHIAPQMEKLAGKPIAEVPGSGAAGGMGAGCLTYLGASLKPGIETIMEVAGFETALDQADLVITGEGRLDEQTLRGKLIKGITQRARQKAVPVIALCGALQASPEAVRSIGLQAAFSIQNRPVDLETALQETASRLEETAFHVGQLLLAG</sequence>
<dbReference type="RefSeq" id="WP_044228661.1">
    <property type="nucleotide sequence ID" value="NZ_JBKAGJ010000004.1"/>
</dbReference>
<dbReference type="STRING" id="1524460.IX84_28510"/>
<dbReference type="InterPro" id="IPR004381">
    <property type="entry name" value="Glycerate_kinase"/>
</dbReference>
<evidence type="ECO:0000256" key="2">
    <source>
        <dbReference type="ARBA" id="ARBA00022679"/>
    </source>
</evidence>
<protein>
    <recommendedName>
        <fullName evidence="7">Glycerate kinase</fullName>
    </recommendedName>
</protein>
<evidence type="ECO:0008006" key="7">
    <source>
        <dbReference type="Google" id="ProtNLM"/>
    </source>
</evidence>
<dbReference type="InterPro" id="IPR018193">
    <property type="entry name" value="Glyc_kinase_flavodox-like_fold"/>
</dbReference>
<dbReference type="Gene3D" id="3.40.50.10350">
    <property type="entry name" value="Glycerate kinase, domain 1"/>
    <property type="match status" value="1"/>
</dbReference>
<dbReference type="PANTHER" id="PTHR21599">
    <property type="entry name" value="GLYCERATE KINASE"/>
    <property type="match status" value="1"/>
</dbReference>
<dbReference type="NCBIfam" id="TIGR00045">
    <property type="entry name" value="glycerate kinase"/>
    <property type="match status" value="1"/>
</dbReference>
<dbReference type="AlphaFoldDB" id="A0A098RZW8"/>
<dbReference type="OrthoDB" id="9774290at2"/>
<dbReference type="InterPro" id="IPR036129">
    <property type="entry name" value="Glycerate_kinase_sf"/>
</dbReference>
<evidence type="ECO:0000256" key="4">
    <source>
        <dbReference type="PIRNR" id="PIRNR006078"/>
    </source>
</evidence>
<evidence type="ECO:0000313" key="6">
    <source>
        <dbReference type="Proteomes" id="UP000029736"/>
    </source>
</evidence>
<keyword evidence="6" id="KW-1185">Reference proteome</keyword>
<dbReference type="InterPro" id="IPR018197">
    <property type="entry name" value="Glycerate_kinase_RE-like"/>
</dbReference>
<reference evidence="5 6" key="1">
    <citation type="journal article" date="2014" name="Int. J. Syst. Evol. Microbiol.">
        <title>Phaeodactylibacter xiamenensis gen. nov., sp. nov., a member of the family Saprospiraceae isolated from the marine alga Phaeodactylum tricornutum.</title>
        <authorList>
            <person name="Chen Z.Jr."/>
            <person name="Lei X."/>
            <person name="Lai Q."/>
            <person name="Li Y."/>
            <person name="Zhang B."/>
            <person name="Zhang J."/>
            <person name="Zhang H."/>
            <person name="Yang L."/>
            <person name="Zheng W."/>
            <person name="Tian Y."/>
            <person name="Yu Z."/>
            <person name="Xu H.Jr."/>
            <person name="Zheng T."/>
        </authorList>
    </citation>
    <scope>NUCLEOTIDE SEQUENCE [LARGE SCALE GENOMIC DNA]</scope>
    <source>
        <strain evidence="5 6">KD52</strain>
    </source>
</reference>
<dbReference type="EMBL" id="JPOS01000090">
    <property type="protein sequence ID" value="KGE85430.1"/>
    <property type="molecule type" value="Genomic_DNA"/>
</dbReference>